<dbReference type="AlphaFoldDB" id="A0A1M6ZFH7"/>
<accession>A0A1M6ZFH7</accession>
<name>A0A1M6ZFH7_XYLRU</name>
<protein>
    <recommendedName>
        <fullName evidence="3">Immunity protein 43</fullName>
    </recommendedName>
</protein>
<evidence type="ECO:0000313" key="1">
    <source>
        <dbReference type="EMBL" id="SHL29256.1"/>
    </source>
</evidence>
<dbReference type="OrthoDB" id="1092697at2"/>
<proteinExistence type="predicted"/>
<gene>
    <name evidence="1" type="ORF">SAMN05216463_1611</name>
</gene>
<evidence type="ECO:0000313" key="2">
    <source>
        <dbReference type="Proteomes" id="UP000184130"/>
    </source>
</evidence>
<organism evidence="1 2">
    <name type="scientific">Xylanibacter ruminicola</name>
    <name type="common">Prevotella ruminicola</name>
    <dbReference type="NCBI Taxonomy" id="839"/>
    <lineage>
        <taxon>Bacteria</taxon>
        <taxon>Pseudomonadati</taxon>
        <taxon>Bacteroidota</taxon>
        <taxon>Bacteroidia</taxon>
        <taxon>Bacteroidales</taxon>
        <taxon>Prevotellaceae</taxon>
        <taxon>Xylanibacter</taxon>
    </lineage>
</organism>
<dbReference type="EMBL" id="FRBD01000061">
    <property type="protein sequence ID" value="SHL29256.1"/>
    <property type="molecule type" value="Genomic_DNA"/>
</dbReference>
<dbReference type="Proteomes" id="UP000184130">
    <property type="component" value="Unassembled WGS sequence"/>
</dbReference>
<reference evidence="1 2" key="1">
    <citation type="submission" date="2016-11" db="EMBL/GenBank/DDBJ databases">
        <authorList>
            <person name="Jaros S."/>
            <person name="Januszkiewicz K."/>
            <person name="Wedrychowicz H."/>
        </authorList>
    </citation>
    <scope>NUCLEOTIDE SEQUENCE [LARGE SCALE GENOMIC DNA]</scope>
    <source>
        <strain evidence="1 2">KHT3</strain>
    </source>
</reference>
<sequence length="179" mass="20949">MNPVFNLFSACKRSILEITSNVPSTILAEYLIPYRKEKIPESVTFKVAAGKKGYDLIRLFQSGEIFFSKKFIDVLAQFVDMSNKCYPIKIEGIEEQYYVICNLDEYPYLNKDKALFNEEPHFYCGEKIETSFFGITNTRLFVVTEDIKNALVKNKVTNIYFKEAFLCTEEEYKEWQRNG</sequence>
<dbReference type="RefSeq" id="WP_139261770.1">
    <property type="nucleotide sequence ID" value="NZ_FRBD01000061.1"/>
</dbReference>
<evidence type="ECO:0008006" key="3">
    <source>
        <dbReference type="Google" id="ProtNLM"/>
    </source>
</evidence>